<keyword evidence="2" id="KW-1185">Reference proteome</keyword>
<protein>
    <submittedName>
        <fullName evidence="1">Scarecrow-like protein 15</fullName>
    </submittedName>
</protein>
<sequence>MFSNFIADQAILEAVDGSMFIHVIDFDIKFGNQWASFIKELANRAKFRKSNTLIIRATAVVDEEYGVESRLIRDNPNQFAQELEIGFKIEFVQIRTFKFLSFKAITIWKYKLVI</sequence>
<gene>
    <name evidence="1" type="ORF">LOK49_LG05G03423</name>
</gene>
<organism evidence="1 2">
    <name type="scientific">Camellia lanceoleosa</name>
    <dbReference type="NCBI Taxonomy" id="1840588"/>
    <lineage>
        <taxon>Eukaryota</taxon>
        <taxon>Viridiplantae</taxon>
        <taxon>Streptophyta</taxon>
        <taxon>Embryophyta</taxon>
        <taxon>Tracheophyta</taxon>
        <taxon>Spermatophyta</taxon>
        <taxon>Magnoliopsida</taxon>
        <taxon>eudicotyledons</taxon>
        <taxon>Gunneridae</taxon>
        <taxon>Pentapetalae</taxon>
        <taxon>asterids</taxon>
        <taxon>Ericales</taxon>
        <taxon>Theaceae</taxon>
        <taxon>Camellia</taxon>
    </lineage>
</organism>
<evidence type="ECO:0000313" key="1">
    <source>
        <dbReference type="EMBL" id="KAI8015165.1"/>
    </source>
</evidence>
<accession>A0ACC0HRS0</accession>
<name>A0ACC0HRS0_9ERIC</name>
<comment type="caution">
    <text evidence="1">The sequence shown here is derived from an EMBL/GenBank/DDBJ whole genome shotgun (WGS) entry which is preliminary data.</text>
</comment>
<dbReference type="Proteomes" id="UP001060215">
    <property type="component" value="Chromosome 4"/>
</dbReference>
<evidence type="ECO:0000313" key="2">
    <source>
        <dbReference type="Proteomes" id="UP001060215"/>
    </source>
</evidence>
<proteinExistence type="predicted"/>
<reference evidence="1 2" key="1">
    <citation type="journal article" date="2022" name="Plant J.">
        <title>Chromosome-level genome of Camellia lanceoleosa provides a valuable resource for understanding genome evolution and self-incompatibility.</title>
        <authorList>
            <person name="Gong W."/>
            <person name="Xiao S."/>
            <person name="Wang L."/>
            <person name="Liao Z."/>
            <person name="Chang Y."/>
            <person name="Mo W."/>
            <person name="Hu G."/>
            <person name="Li W."/>
            <person name="Zhao G."/>
            <person name="Zhu H."/>
            <person name="Hu X."/>
            <person name="Ji K."/>
            <person name="Xiang X."/>
            <person name="Song Q."/>
            <person name="Yuan D."/>
            <person name="Jin S."/>
            <person name="Zhang L."/>
        </authorList>
    </citation>
    <scope>NUCLEOTIDE SEQUENCE [LARGE SCALE GENOMIC DNA]</scope>
    <source>
        <strain evidence="1">SQ_2022a</strain>
    </source>
</reference>
<dbReference type="EMBL" id="CM045761">
    <property type="protein sequence ID" value="KAI8015165.1"/>
    <property type="molecule type" value="Genomic_DNA"/>
</dbReference>